<evidence type="ECO:0000313" key="7">
    <source>
        <dbReference type="EMBL" id="KXK67052.1"/>
    </source>
</evidence>
<name>A0A136Q8Q8_9FIRM</name>
<feature type="transmembrane region" description="Helical" evidence="6">
    <location>
        <begin position="104"/>
        <end position="127"/>
    </location>
</feature>
<evidence type="ECO:0000256" key="6">
    <source>
        <dbReference type="SAM" id="Phobius"/>
    </source>
</evidence>
<organism evidence="7 8">
    <name type="scientific">Christensenella minuta</name>
    <dbReference type="NCBI Taxonomy" id="626937"/>
    <lineage>
        <taxon>Bacteria</taxon>
        <taxon>Bacillati</taxon>
        <taxon>Bacillota</taxon>
        <taxon>Clostridia</taxon>
        <taxon>Christensenellales</taxon>
        <taxon>Christensenellaceae</taxon>
        <taxon>Christensenella</taxon>
    </lineage>
</organism>
<reference evidence="7 8" key="1">
    <citation type="submission" date="2016-02" db="EMBL/GenBank/DDBJ databases">
        <authorList>
            <person name="Wen L."/>
            <person name="He K."/>
            <person name="Yang H."/>
        </authorList>
    </citation>
    <scope>NUCLEOTIDE SEQUENCE [LARGE SCALE GENOMIC DNA]</scope>
    <source>
        <strain evidence="7 8">DSM 22607</strain>
    </source>
</reference>
<evidence type="ECO:0000256" key="1">
    <source>
        <dbReference type="ARBA" id="ARBA00004651"/>
    </source>
</evidence>
<evidence type="ECO:0000256" key="2">
    <source>
        <dbReference type="ARBA" id="ARBA00022475"/>
    </source>
</evidence>
<feature type="transmembrane region" description="Helical" evidence="6">
    <location>
        <begin position="236"/>
        <end position="259"/>
    </location>
</feature>
<dbReference type="GO" id="GO:0005886">
    <property type="term" value="C:plasma membrane"/>
    <property type="evidence" value="ECO:0007669"/>
    <property type="project" value="UniProtKB-SubCell"/>
</dbReference>
<keyword evidence="8" id="KW-1185">Reference proteome</keyword>
<dbReference type="RefSeq" id="WP_066523534.1">
    <property type="nucleotide sequence ID" value="NZ_CABMOF010000021.1"/>
</dbReference>
<dbReference type="KEGG" id="cmiu:B1H56_11665"/>
<sequence length="358" mass="37595">MKQPSSISEKKPSVFRSSDLAMVLTILIGFVAVMFVIELAGGQFKFFTANNWLNILMQNAVIGIMAMGMTIVMISGGIDLSVGYLASLGGIFIAKGVVDWGIPIVPAVILGILICVGLEAMLGAIIARLEVEPFIITLGGSIAFRGIALLMCQSREVVMSGQLEGFKTNLIEGAKAPDGLSMTLPIYVVIFIVIAVIVWWVLKYTKYGRRIYAVGANPSAAYLAGINVKNIKLSSYVINGLLVGLASVLLLSRVGTAIITMGERMEIDVIAAVVIGGVAMSGGKGNAMGTFLGVILLGAITNGMTVLKLQSEWQFVAKGAIIIAAVAAGAISSKIAARGEVRQQKQEALAEQAGEGKE</sequence>
<proteinExistence type="predicted"/>
<dbReference type="CDD" id="cd06579">
    <property type="entry name" value="TM_PBP1_transp_AraH_like"/>
    <property type="match status" value="1"/>
</dbReference>
<gene>
    <name evidence="7" type="ORF">HMPREF3293_00065</name>
</gene>
<accession>A0A136Q8Q8</accession>
<dbReference type="OrthoDB" id="9789111at2"/>
<dbReference type="STRING" id="626937.HMPREF3293_00065"/>
<feature type="transmembrane region" description="Helical" evidence="6">
    <location>
        <begin position="20"/>
        <end position="40"/>
    </location>
</feature>
<dbReference type="PANTHER" id="PTHR32196:SF72">
    <property type="entry name" value="RIBOSE IMPORT PERMEASE PROTEIN RBSC"/>
    <property type="match status" value="1"/>
</dbReference>
<keyword evidence="2" id="KW-1003">Cell membrane</keyword>
<keyword evidence="5 6" id="KW-0472">Membrane</keyword>
<protein>
    <submittedName>
        <fullName evidence="7">Ribose transport system permease protein RbsC family protein</fullName>
    </submittedName>
</protein>
<evidence type="ECO:0000256" key="4">
    <source>
        <dbReference type="ARBA" id="ARBA00022989"/>
    </source>
</evidence>
<evidence type="ECO:0000256" key="3">
    <source>
        <dbReference type="ARBA" id="ARBA00022692"/>
    </source>
</evidence>
<feature type="transmembrane region" description="Helical" evidence="6">
    <location>
        <begin position="134"/>
        <end position="151"/>
    </location>
</feature>
<dbReference type="AlphaFoldDB" id="A0A136Q8Q8"/>
<feature type="transmembrane region" description="Helical" evidence="6">
    <location>
        <begin position="265"/>
        <end position="283"/>
    </location>
</feature>
<dbReference type="PANTHER" id="PTHR32196">
    <property type="entry name" value="ABC TRANSPORTER PERMEASE PROTEIN YPHD-RELATED-RELATED"/>
    <property type="match status" value="1"/>
</dbReference>
<comment type="subcellular location">
    <subcellularLocation>
        <location evidence="1">Cell membrane</location>
        <topology evidence="1">Multi-pass membrane protein</topology>
    </subcellularLocation>
</comment>
<evidence type="ECO:0000313" key="8">
    <source>
        <dbReference type="Proteomes" id="UP000070366"/>
    </source>
</evidence>
<dbReference type="Proteomes" id="UP000070366">
    <property type="component" value="Unassembled WGS sequence"/>
</dbReference>
<comment type="caution">
    <text evidence="7">The sequence shown here is derived from an EMBL/GenBank/DDBJ whole genome shotgun (WGS) entry which is preliminary data.</text>
</comment>
<dbReference type="Pfam" id="PF02653">
    <property type="entry name" value="BPD_transp_2"/>
    <property type="match status" value="1"/>
</dbReference>
<feature type="transmembrane region" description="Helical" evidence="6">
    <location>
        <begin position="52"/>
        <end position="74"/>
    </location>
</feature>
<evidence type="ECO:0000256" key="5">
    <source>
        <dbReference type="ARBA" id="ARBA00023136"/>
    </source>
</evidence>
<feature type="transmembrane region" description="Helical" evidence="6">
    <location>
        <begin position="184"/>
        <end position="202"/>
    </location>
</feature>
<keyword evidence="3 6" id="KW-0812">Transmembrane</keyword>
<dbReference type="EMBL" id="LSZW01000003">
    <property type="protein sequence ID" value="KXK67052.1"/>
    <property type="molecule type" value="Genomic_DNA"/>
</dbReference>
<keyword evidence="4 6" id="KW-1133">Transmembrane helix</keyword>
<dbReference type="InterPro" id="IPR001851">
    <property type="entry name" value="ABC_transp_permease"/>
</dbReference>
<dbReference type="GO" id="GO:0022857">
    <property type="term" value="F:transmembrane transporter activity"/>
    <property type="evidence" value="ECO:0007669"/>
    <property type="project" value="InterPro"/>
</dbReference>